<feature type="transmembrane region" description="Helical" evidence="1">
    <location>
        <begin position="90"/>
        <end position="108"/>
    </location>
</feature>
<feature type="transmembrane region" description="Helical" evidence="1">
    <location>
        <begin position="114"/>
        <end position="133"/>
    </location>
</feature>
<proteinExistence type="predicted"/>
<dbReference type="EMBL" id="JBFOCI010000001">
    <property type="protein sequence ID" value="MEW9804708.1"/>
    <property type="molecule type" value="Genomic_DNA"/>
</dbReference>
<keyword evidence="1" id="KW-0472">Membrane</keyword>
<accession>A0ABV3QW07</accession>
<sequence>MAIPRTRPGNYPAFLSYGFRPFFLLGSIWGGLAVLAWLPILSGRLETASLFAPVDWHAHEMIFGFLPAIVTGFLLTAIPNWTGRLPVQGLPLALLAALWLAGRVVISLSAYTGWVVALAVDCAFLLVVVATAAREIVAGRNWRNLKVVVPVSALLAANLVFHLEAHLAGSADIGRRLGIAVGLVLIMIIGGRIIPSFTRNWLVRANPGRLPEPFGRFDAVAIVSSAAALGLWSIFPDSPLSAALLLVAGTLNLARLARWAGYRTFRDPLVLVLHAAYLFLPVGLIVAGLAVLYPETLPPASGIHVLGVGAIGSMTLGVMARATLGHTGRELRADAGTCVIFAAIALAAPVRFAAVLLPDVPALLHVSAALWVAAFFGFAALYGGALMLPRAGAMRTNGSRAAAR</sequence>
<organism evidence="2 3">
    <name type="scientific">Mesorhizobium marinum</name>
    <dbReference type="NCBI Taxonomy" id="3228790"/>
    <lineage>
        <taxon>Bacteria</taxon>
        <taxon>Pseudomonadati</taxon>
        <taxon>Pseudomonadota</taxon>
        <taxon>Alphaproteobacteria</taxon>
        <taxon>Hyphomicrobiales</taxon>
        <taxon>Phyllobacteriaceae</taxon>
        <taxon>Mesorhizobium</taxon>
    </lineage>
</organism>
<keyword evidence="1" id="KW-1133">Transmembrane helix</keyword>
<feature type="transmembrane region" description="Helical" evidence="1">
    <location>
        <begin position="177"/>
        <end position="194"/>
    </location>
</feature>
<feature type="transmembrane region" description="Helical" evidence="1">
    <location>
        <begin position="240"/>
        <end position="257"/>
    </location>
</feature>
<feature type="transmembrane region" description="Helical" evidence="1">
    <location>
        <begin position="305"/>
        <end position="324"/>
    </location>
</feature>
<evidence type="ECO:0000313" key="3">
    <source>
        <dbReference type="Proteomes" id="UP001556196"/>
    </source>
</evidence>
<reference evidence="2 3" key="1">
    <citation type="submission" date="2024-06" db="EMBL/GenBank/DDBJ databases">
        <authorList>
            <person name="Tuo L."/>
        </authorList>
    </citation>
    <scope>NUCLEOTIDE SEQUENCE [LARGE SCALE GENOMIC DNA]</scope>
    <source>
        <strain evidence="2 3">ZMM04-5</strain>
    </source>
</reference>
<dbReference type="RefSeq" id="WP_367721749.1">
    <property type="nucleotide sequence ID" value="NZ_JBFOCI010000001.1"/>
</dbReference>
<protein>
    <submittedName>
        <fullName evidence="2">NnrS family protein</fullName>
    </submittedName>
</protein>
<name>A0ABV3QW07_9HYPH</name>
<feature type="transmembrane region" description="Helical" evidence="1">
    <location>
        <begin position="269"/>
        <end position="293"/>
    </location>
</feature>
<keyword evidence="1" id="KW-0812">Transmembrane</keyword>
<gene>
    <name evidence="2" type="ORF">ABUE31_01760</name>
</gene>
<keyword evidence="3" id="KW-1185">Reference proteome</keyword>
<dbReference type="InterPro" id="IPR010266">
    <property type="entry name" value="NnrS"/>
</dbReference>
<comment type="caution">
    <text evidence="2">The sequence shown here is derived from an EMBL/GenBank/DDBJ whole genome shotgun (WGS) entry which is preliminary data.</text>
</comment>
<dbReference type="Proteomes" id="UP001556196">
    <property type="component" value="Unassembled WGS sequence"/>
</dbReference>
<feature type="transmembrane region" description="Helical" evidence="1">
    <location>
        <begin position="21"/>
        <end position="41"/>
    </location>
</feature>
<feature type="transmembrane region" description="Helical" evidence="1">
    <location>
        <begin position="61"/>
        <end position="78"/>
    </location>
</feature>
<feature type="transmembrane region" description="Helical" evidence="1">
    <location>
        <begin position="145"/>
        <end position="165"/>
    </location>
</feature>
<evidence type="ECO:0000256" key="1">
    <source>
        <dbReference type="SAM" id="Phobius"/>
    </source>
</evidence>
<evidence type="ECO:0000313" key="2">
    <source>
        <dbReference type="EMBL" id="MEW9804708.1"/>
    </source>
</evidence>
<dbReference type="Pfam" id="PF05940">
    <property type="entry name" value="NnrS"/>
    <property type="match status" value="1"/>
</dbReference>
<feature type="transmembrane region" description="Helical" evidence="1">
    <location>
        <begin position="363"/>
        <end position="388"/>
    </location>
</feature>
<feature type="transmembrane region" description="Helical" evidence="1">
    <location>
        <begin position="214"/>
        <end position="234"/>
    </location>
</feature>
<feature type="transmembrane region" description="Helical" evidence="1">
    <location>
        <begin position="336"/>
        <end position="357"/>
    </location>
</feature>